<dbReference type="PANTHER" id="PTHR44688:SF16">
    <property type="entry name" value="DNA-BINDING TRANSCRIPTIONAL ACTIVATOR DEVR_DOSR"/>
    <property type="match status" value="1"/>
</dbReference>
<gene>
    <name evidence="6" type="ORF">HC031_20905</name>
</gene>
<dbReference type="Gene3D" id="1.10.10.10">
    <property type="entry name" value="Winged helix-like DNA-binding domain superfamily/Winged helix DNA-binding domain"/>
    <property type="match status" value="1"/>
</dbReference>
<dbReference type="Gene3D" id="3.40.50.300">
    <property type="entry name" value="P-loop containing nucleotide triphosphate hydrolases"/>
    <property type="match status" value="1"/>
</dbReference>
<dbReference type="InterPro" id="IPR016032">
    <property type="entry name" value="Sig_transdc_resp-reg_C-effctor"/>
</dbReference>
<keyword evidence="2" id="KW-0238">DNA-binding</keyword>
<evidence type="ECO:0000313" key="7">
    <source>
        <dbReference type="Proteomes" id="UP000722989"/>
    </source>
</evidence>
<dbReference type="PANTHER" id="PTHR44688">
    <property type="entry name" value="DNA-BINDING TRANSCRIPTIONAL ACTIVATOR DEVR_DOSR"/>
    <property type="match status" value="1"/>
</dbReference>
<dbReference type="Gene3D" id="1.25.40.10">
    <property type="entry name" value="Tetratricopeptide repeat domain"/>
    <property type="match status" value="1"/>
</dbReference>
<dbReference type="InterPro" id="IPR027417">
    <property type="entry name" value="P-loop_NTPase"/>
</dbReference>
<keyword evidence="7" id="KW-1185">Reference proteome</keyword>
<feature type="region of interest" description="Disordered" evidence="4">
    <location>
        <begin position="1"/>
        <end position="44"/>
    </location>
</feature>
<dbReference type="Pfam" id="PF17874">
    <property type="entry name" value="TPR_MalT"/>
    <property type="match status" value="1"/>
</dbReference>
<accession>A0ABX0Y1Y9</accession>
<dbReference type="CDD" id="cd06170">
    <property type="entry name" value="LuxR_C_like"/>
    <property type="match status" value="1"/>
</dbReference>
<dbReference type="Pfam" id="PF25873">
    <property type="entry name" value="WHD_MalT"/>
    <property type="match status" value="1"/>
</dbReference>
<dbReference type="SUPFAM" id="SSF46894">
    <property type="entry name" value="C-terminal effector domain of the bipartite response regulators"/>
    <property type="match status" value="1"/>
</dbReference>
<sequence>MGRSHRDSGTPIGRRKGIVPKPPDAPGDHTRWPQPTSRYLPPELPATYVPRPHLLDRLDLALRSPITVVVAPAGSGKSVLLSSWARTDRATGPVAWVGLGPADGFRGWHQIVAALGRVGVHVRGDSAEHDRTDDPGDAPAVLVLDDFHHVTDRAVLANVERLLHHGGSRLRVVLLTRSEPQLPLYRWRLTGQLAELRTEQLSFRPGEAEDLLRRHGLDVPRPTVRKLLAVTEGWAAGLTLAARAMSWHGEPDRVVDELGVGDHAFIDYFDREVLRLLGDDARELLLCTSVLDYVCPGLVEAVTGRRDGARILGDLEQANAFVVYCGGSHGWYRYRHLLRRAMRAELVRQAPDRIAALHTAAAAWLSRNGMPAEALRHALAAGDWDGASVLLVRHWRELLTGSGHASPAAAIPAPPEAVHADTRLALAFAVAHHEAGDLDGMRAFLRRAEESPHVDESVSPILSAALLAQARASWDPERTLTLADRLLDGVRGAPAAVVDEVRAMALTATADASFALGRADAAEAALREALPLARRSGSPRGHLAALRQQALIDLARGRLGAAVHACQALLGVVSRAGLTQASEVDWARLILGSASLLRGRVDEAAYHLDQNMAGPEHPDAAIRTFTATVQARLHHLRGEPLRGLETIVTGRLDVDAHGLPPMFSAVLALMEAELRLALGDEREAGRLIDAATTAAPFAAWTAIVRARLHLTAGDATAAMAAISRYAVSPAGASLRSAEACLLHAQALRCLGNHDAASHFLERSLRIANAEGLRQPFAVNAALVHDLLVAQLTAGVGYAPLITDLTGVAVDEPGGRPAPRPSGIEPLTERELIVLRHLRSTMSNPEIASMLCVSANTVKTHVKNVYRKLGVGRRRDAIRRAQEVGLI</sequence>
<protein>
    <recommendedName>
        <fullName evidence="5">HTH luxR-type domain-containing protein</fullName>
    </recommendedName>
</protein>
<dbReference type="RefSeq" id="WP_167927062.1">
    <property type="nucleotide sequence ID" value="NZ_JAATVY010000016.1"/>
</dbReference>
<evidence type="ECO:0000256" key="1">
    <source>
        <dbReference type="ARBA" id="ARBA00023015"/>
    </source>
</evidence>
<organism evidence="6 7">
    <name type="scientific">Planosporangium thailandense</name>
    <dbReference type="NCBI Taxonomy" id="765197"/>
    <lineage>
        <taxon>Bacteria</taxon>
        <taxon>Bacillati</taxon>
        <taxon>Actinomycetota</taxon>
        <taxon>Actinomycetes</taxon>
        <taxon>Micromonosporales</taxon>
        <taxon>Micromonosporaceae</taxon>
        <taxon>Planosporangium</taxon>
    </lineage>
</organism>
<dbReference type="InterPro" id="IPR059106">
    <property type="entry name" value="WHD_MalT"/>
</dbReference>
<dbReference type="PRINTS" id="PR00038">
    <property type="entry name" value="HTHLUXR"/>
</dbReference>
<dbReference type="SUPFAM" id="SSF52540">
    <property type="entry name" value="P-loop containing nucleoside triphosphate hydrolases"/>
    <property type="match status" value="1"/>
</dbReference>
<dbReference type="SMART" id="SM00421">
    <property type="entry name" value="HTH_LUXR"/>
    <property type="match status" value="1"/>
</dbReference>
<dbReference type="InterPro" id="IPR011990">
    <property type="entry name" value="TPR-like_helical_dom_sf"/>
</dbReference>
<evidence type="ECO:0000256" key="4">
    <source>
        <dbReference type="SAM" id="MobiDB-lite"/>
    </source>
</evidence>
<dbReference type="Proteomes" id="UP000722989">
    <property type="component" value="Unassembled WGS sequence"/>
</dbReference>
<dbReference type="InterPro" id="IPR041617">
    <property type="entry name" value="TPR_MalT"/>
</dbReference>
<keyword evidence="1" id="KW-0805">Transcription regulation</keyword>
<evidence type="ECO:0000256" key="2">
    <source>
        <dbReference type="ARBA" id="ARBA00023125"/>
    </source>
</evidence>
<evidence type="ECO:0000256" key="3">
    <source>
        <dbReference type="ARBA" id="ARBA00023163"/>
    </source>
</evidence>
<evidence type="ECO:0000313" key="6">
    <source>
        <dbReference type="EMBL" id="NJC72157.1"/>
    </source>
</evidence>
<comment type="caution">
    <text evidence="6">The sequence shown here is derived from an EMBL/GenBank/DDBJ whole genome shotgun (WGS) entry which is preliminary data.</text>
</comment>
<dbReference type="InterPro" id="IPR000792">
    <property type="entry name" value="Tscrpt_reg_LuxR_C"/>
</dbReference>
<dbReference type="SUPFAM" id="SSF48452">
    <property type="entry name" value="TPR-like"/>
    <property type="match status" value="1"/>
</dbReference>
<reference evidence="6 7" key="1">
    <citation type="submission" date="2020-03" db="EMBL/GenBank/DDBJ databases">
        <title>WGS of the type strain of Planosporangium spp.</title>
        <authorList>
            <person name="Thawai C."/>
        </authorList>
    </citation>
    <scope>NUCLEOTIDE SEQUENCE [LARGE SCALE GENOMIC DNA]</scope>
    <source>
        <strain evidence="6 7">TBRC 5610</strain>
    </source>
</reference>
<keyword evidence="3" id="KW-0804">Transcription</keyword>
<dbReference type="PROSITE" id="PS50043">
    <property type="entry name" value="HTH_LUXR_2"/>
    <property type="match status" value="1"/>
</dbReference>
<feature type="domain" description="HTH luxR-type" evidence="5">
    <location>
        <begin position="819"/>
        <end position="884"/>
    </location>
</feature>
<dbReference type="EMBL" id="JAATVY010000016">
    <property type="protein sequence ID" value="NJC72157.1"/>
    <property type="molecule type" value="Genomic_DNA"/>
</dbReference>
<evidence type="ECO:0000259" key="5">
    <source>
        <dbReference type="PROSITE" id="PS50043"/>
    </source>
</evidence>
<dbReference type="Pfam" id="PF00196">
    <property type="entry name" value="GerE"/>
    <property type="match status" value="1"/>
</dbReference>
<proteinExistence type="predicted"/>
<dbReference type="InterPro" id="IPR036388">
    <property type="entry name" value="WH-like_DNA-bd_sf"/>
</dbReference>
<name>A0ABX0Y1Y9_9ACTN</name>